<feature type="compositionally biased region" description="Polar residues" evidence="1">
    <location>
        <begin position="294"/>
        <end position="309"/>
    </location>
</feature>
<comment type="caution">
    <text evidence="2">The sequence shown here is derived from an EMBL/GenBank/DDBJ whole genome shotgun (WGS) entry which is preliminary data.</text>
</comment>
<feature type="compositionally biased region" description="Basic and acidic residues" evidence="1">
    <location>
        <begin position="362"/>
        <end position="374"/>
    </location>
</feature>
<proteinExistence type="predicted"/>
<feature type="compositionally biased region" description="Polar residues" evidence="1">
    <location>
        <begin position="346"/>
        <end position="360"/>
    </location>
</feature>
<evidence type="ECO:0000313" key="2">
    <source>
        <dbReference type="EMBL" id="GJT82143.1"/>
    </source>
</evidence>
<accession>A0ABQ5H2N1</accession>
<feature type="region of interest" description="Disordered" evidence="1">
    <location>
        <begin position="224"/>
        <end position="374"/>
    </location>
</feature>
<feature type="compositionally biased region" description="Polar residues" evidence="1">
    <location>
        <begin position="253"/>
        <end position="262"/>
    </location>
</feature>
<protein>
    <submittedName>
        <fullName evidence="2">Uncharacterized protein</fullName>
    </submittedName>
</protein>
<evidence type="ECO:0000313" key="3">
    <source>
        <dbReference type="Proteomes" id="UP001151760"/>
    </source>
</evidence>
<reference evidence="2" key="2">
    <citation type="submission" date="2022-01" db="EMBL/GenBank/DDBJ databases">
        <authorList>
            <person name="Yamashiro T."/>
            <person name="Shiraishi A."/>
            <person name="Satake H."/>
            <person name="Nakayama K."/>
        </authorList>
    </citation>
    <scope>NUCLEOTIDE SEQUENCE</scope>
</reference>
<sequence length="374" mass="41161">MTVDIVTFQTNNVMGNFNYPPNVPGYKLIMKFLLNCPLKKAFTNCPSVVYQNFLREFWSTAVAYDLFPSTDETEQRPLREFLIKFSFLNGKRPLTLEFNTFCSSTGLEFNNFKYVAHPTPEAVKKELGKIAINPSYLDKTPVLKNSFPVAWRILFTFVIQVLGGNYSSTEHDEKFGFLPGILSNSNFTKDPSKVTDIELTTHMIAVNNQKDSVSLLPLVAKPKKGKSHIVTPTLPKSQGPEVLGALSKKSKRPNTGLSSTLDEGTRKSKPLPESTATPPKDSGGNIQPLDKDITSTTSNEGTAKTTSHPEGSLGDKDSGGNMQPADMELIHPTVVDLSGTGAKYQVDQTQSTRLRNQSLPENEGKPSHEGELDT</sequence>
<dbReference type="Proteomes" id="UP001151760">
    <property type="component" value="Unassembled WGS sequence"/>
</dbReference>
<name>A0ABQ5H2N1_9ASTR</name>
<gene>
    <name evidence="2" type="ORF">Tco_1056485</name>
</gene>
<evidence type="ECO:0000256" key="1">
    <source>
        <dbReference type="SAM" id="MobiDB-lite"/>
    </source>
</evidence>
<reference evidence="2" key="1">
    <citation type="journal article" date="2022" name="Int. J. Mol. Sci.">
        <title>Draft Genome of Tanacetum Coccineum: Genomic Comparison of Closely Related Tanacetum-Family Plants.</title>
        <authorList>
            <person name="Yamashiro T."/>
            <person name="Shiraishi A."/>
            <person name="Nakayama K."/>
            <person name="Satake H."/>
        </authorList>
    </citation>
    <scope>NUCLEOTIDE SEQUENCE</scope>
</reference>
<dbReference type="EMBL" id="BQNB010019141">
    <property type="protein sequence ID" value="GJT82143.1"/>
    <property type="molecule type" value="Genomic_DNA"/>
</dbReference>
<keyword evidence="3" id="KW-1185">Reference proteome</keyword>
<organism evidence="2 3">
    <name type="scientific">Tanacetum coccineum</name>
    <dbReference type="NCBI Taxonomy" id="301880"/>
    <lineage>
        <taxon>Eukaryota</taxon>
        <taxon>Viridiplantae</taxon>
        <taxon>Streptophyta</taxon>
        <taxon>Embryophyta</taxon>
        <taxon>Tracheophyta</taxon>
        <taxon>Spermatophyta</taxon>
        <taxon>Magnoliopsida</taxon>
        <taxon>eudicotyledons</taxon>
        <taxon>Gunneridae</taxon>
        <taxon>Pentapetalae</taxon>
        <taxon>asterids</taxon>
        <taxon>campanulids</taxon>
        <taxon>Asterales</taxon>
        <taxon>Asteraceae</taxon>
        <taxon>Asteroideae</taxon>
        <taxon>Anthemideae</taxon>
        <taxon>Anthemidinae</taxon>
        <taxon>Tanacetum</taxon>
    </lineage>
</organism>